<dbReference type="InterPro" id="IPR036152">
    <property type="entry name" value="Asp/glu_Ase-like_sf"/>
</dbReference>
<dbReference type="PROSITE" id="PS51732">
    <property type="entry name" value="ASN_GLN_ASE_3"/>
    <property type="match status" value="1"/>
</dbReference>
<sequence length="358" mass="39827">MHNYMDMHTQQEKASILLIYTGGTIGMIENPETGVLESFNFQHLKDNMPELKKLGYSVATIQFDPPMDSSEMGPDSWMKIVKIIADNYQKYDGFVVLHGTDTMSYTASALSFMLENLSKPVILTGSQLPIGMLRTDGKENLITAIEIAAAKENGLPLVPEVCIFFENDLLRGNRTSKINADNFNAFRSYNYPALAHAGIYIKYDLPQVYHPVSRKPLKPHYLLDRNIAILKLFPGISPQVVESILNIPGLKGVVMETFGSGNAPCEEWFLNMLKEAVDRGIVIVNVTQCRAGSVEMHRYETGHKLLEAGVTSGFDSTTESAVTKLMFLFGHGLTPDEVKEHMNCSLIGEVSIPETFRP</sequence>
<dbReference type="PROSITE" id="PS00917">
    <property type="entry name" value="ASN_GLN_ASE_2"/>
    <property type="match status" value="1"/>
</dbReference>
<dbReference type="PRINTS" id="PR00139">
    <property type="entry name" value="ASNGLNASE"/>
</dbReference>
<feature type="active site" evidence="6">
    <location>
        <position position="24"/>
    </location>
</feature>
<dbReference type="InterPro" id="IPR027475">
    <property type="entry name" value="Asparaginase/glutaminase_AS2"/>
</dbReference>
<evidence type="ECO:0000256" key="6">
    <source>
        <dbReference type="PROSITE-ProRule" id="PRU10099"/>
    </source>
</evidence>
<dbReference type="Pfam" id="PF17763">
    <property type="entry name" value="Asparaginase_C"/>
    <property type="match status" value="1"/>
</dbReference>
<dbReference type="Proteomes" id="UP000000566">
    <property type="component" value="Chromosome"/>
</dbReference>
<dbReference type="InterPro" id="IPR037152">
    <property type="entry name" value="L-asparaginase_N_sf"/>
</dbReference>
<dbReference type="PANTHER" id="PTHR11707">
    <property type="entry name" value="L-ASPARAGINASE"/>
    <property type="match status" value="1"/>
</dbReference>
<feature type="domain" description="Asparaginase/glutaminase C-terminal" evidence="9">
    <location>
        <begin position="226"/>
        <end position="342"/>
    </location>
</feature>
<dbReference type="PIRSF" id="PIRSF500176">
    <property type="entry name" value="L_ASNase"/>
    <property type="match status" value="1"/>
</dbReference>
<dbReference type="InterPro" id="IPR041725">
    <property type="entry name" value="L-asparaginase_I"/>
</dbReference>
<dbReference type="SFLD" id="SFLDS00057">
    <property type="entry name" value="Glutaminase/Asparaginase"/>
    <property type="match status" value="1"/>
</dbReference>
<dbReference type="AlphaFoldDB" id="A6LCP0"/>
<keyword evidence="11" id="KW-1185">Reference proteome</keyword>
<dbReference type="InterPro" id="IPR040919">
    <property type="entry name" value="Asparaginase_C"/>
</dbReference>
<dbReference type="FunFam" id="3.40.50.1170:FF:000004">
    <property type="entry name" value="L-asparaginase, type I"/>
    <property type="match status" value="1"/>
</dbReference>
<gene>
    <name evidence="10" type="ordered locus">BDI_1705</name>
</gene>
<dbReference type="Pfam" id="PF00710">
    <property type="entry name" value="Asparaginase"/>
    <property type="match status" value="1"/>
</dbReference>
<dbReference type="PIRSF" id="PIRSF001220">
    <property type="entry name" value="L-ASNase_gatD"/>
    <property type="match status" value="1"/>
</dbReference>
<keyword evidence="3" id="KW-0378">Hydrolase</keyword>
<dbReference type="InterPro" id="IPR020827">
    <property type="entry name" value="Asparaginase/glutaminase_AS1"/>
</dbReference>
<dbReference type="EC" id="3.5.1.1" evidence="2"/>
<dbReference type="InterPro" id="IPR027474">
    <property type="entry name" value="L-asparaginase_N"/>
</dbReference>
<evidence type="ECO:0000256" key="4">
    <source>
        <dbReference type="PIRSR" id="PIRSR001220-1"/>
    </source>
</evidence>
<dbReference type="FunFam" id="3.40.50.40:FF:000001">
    <property type="entry name" value="L-asparaginase 1"/>
    <property type="match status" value="1"/>
</dbReference>
<dbReference type="eggNOG" id="COG0252">
    <property type="taxonomic scope" value="Bacteria"/>
</dbReference>
<organism evidence="10 11">
    <name type="scientific">Parabacteroides distasonis (strain ATCC 8503 / DSM 20701 / CIP 104284 / JCM 5825 / NCTC 11152)</name>
    <dbReference type="NCBI Taxonomy" id="435591"/>
    <lineage>
        <taxon>Bacteria</taxon>
        <taxon>Pseudomonadati</taxon>
        <taxon>Bacteroidota</taxon>
        <taxon>Bacteroidia</taxon>
        <taxon>Bacteroidales</taxon>
        <taxon>Tannerellaceae</taxon>
        <taxon>Parabacteroides</taxon>
    </lineage>
</organism>
<dbReference type="InterPro" id="IPR006034">
    <property type="entry name" value="Asparaginase/glutaminase-like"/>
</dbReference>
<accession>A6LCP0</accession>
<comment type="similarity">
    <text evidence="1">Belongs to the asparaginase 1 family.</text>
</comment>
<proteinExistence type="inferred from homology"/>
<feature type="binding site" evidence="5">
    <location>
        <begin position="100"/>
        <end position="101"/>
    </location>
    <ligand>
        <name>substrate</name>
    </ligand>
</feature>
<dbReference type="NCBIfam" id="TIGR00519">
    <property type="entry name" value="asnASE_I"/>
    <property type="match status" value="1"/>
</dbReference>
<dbReference type="PaxDb" id="435591-BDI_1705"/>
<dbReference type="Gene3D" id="3.40.50.1170">
    <property type="entry name" value="L-asparaginase, N-terminal domain"/>
    <property type="match status" value="1"/>
</dbReference>
<evidence type="ECO:0000256" key="3">
    <source>
        <dbReference type="ARBA" id="ARBA00022801"/>
    </source>
</evidence>
<dbReference type="KEGG" id="pdi:BDI_1705"/>
<dbReference type="STRING" id="435591.BDI_1705"/>
<dbReference type="GO" id="GO:0004067">
    <property type="term" value="F:asparaginase activity"/>
    <property type="evidence" value="ECO:0007669"/>
    <property type="project" value="UniProtKB-UniRule"/>
</dbReference>
<reference evidence="10 11" key="1">
    <citation type="journal article" date="2007" name="PLoS Biol.">
        <title>Evolution of symbiotic bacteria in the distal human intestine.</title>
        <authorList>
            <person name="Xu J."/>
            <person name="Mahowald M.A."/>
            <person name="Ley R.E."/>
            <person name="Lozupone C.A."/>
            <person name="Hamady M."/>
            <person name="Martens E.C."/>
            <person name="Henrissat B."/>
            <person name="Coutinho P.M."/>
            <person name="Minx P."/>
            <person name="Latreille P."/>
            <person name="Cordum H."/>
            <person name="Van Brunt A."/>
            <person name="Kim K."/>
            <person name="Fulton R.S."/>
            <person name="Fulton L.A."/>
            <person name="Clifton S.W."/>
            <person name="Wilson R.K."/>
            <person name="Knight R.D."/>
            <person name="Gordon J.I."/>
        </authorList>
    </citation>
    <scope>NUCLEOTIDE SEQUENCE [LARGE SCALE GENOMIC DNA]</scope>
    <source>
        <strain evidence="11">ATCC 8503 / DSM 20701 / CIP 104284 / JCM 5825 / NCTC 11152</strain>
    </source>
</reference>
<protein>
    <recommendedName>
        <fullName evidence="2">asparaginase</fullName>
        <ecNumber evidence="2">3.5.1.1</ecNumber>
    </recommendedName>
</protein>
<dbReference type="EMBL" id="CP000140">
    <property type="protein sequence ID" value="ABR43454.1"/>
    <property type="molecule type" value="Genomic_DNA"/>
</dbReference>
<feature type="active site" description="O-isoaspartyl threonine intermediate" evidence="4">
    <location>
        <position position="24"/>
    </location>
</feature>
<feature type="domain" description="L-asparaginase N-terminal" evidence="8">
    <location>
        <begin position="16"/>
        <end position="204"/>
    </location>
</feature>
<evidence type="ECO:0000256" key="2">
    <source>
        <dbReference type="ARBA" id="ARBA00012920"/>
    </source>
</evidence>
<evidence type="ECO:0000259" key="8">
    <source>
        <dbReference type="Pfam" id="PF00710"/>
    </source>
</evidence>
<dbReference type="HOGENOM" id="CLU_019134_2_2_10"/>
<dbReference type="PROSITE" id="PS00144">
    <property type="entry name" value="ASN_GLN_ASE_1"/>
    <property type="match status" value="1"/>
</dbReference>
<dbReference type="InterPro" id="IPR027473">
    <property type="entry name" value="L-asparaginase_C"/>
</dbReference>
<evidence type="ECO:0000313" key="11">
    <source>
        <dbReference type="Proteomes" id="UP000000566"/>
    </source>
</evidence>
<evidence type="ECO:0000313" key="10">
    <source>
        <dbReference type="EMBL" id="ABR43454.1"/>
    </source>
</evidence>
<dbReference type="Gene3D" id="3.40.50.40">
    <property type="match status" value="1"/>
</dbReference>
<evidence type="ECO:0000256" key="7">
    <source>
        <dbReference type="PROSITE-ProRule" id="PRU10100"/>
    </source>
</evidence>
<dbReference type="PANTHER" id="PTHR11707:SF28">
    <property type="entry name" value="60 KDA LYSOPHOSPHOLIPASE"/>
    <property type="match status" value="1"/>
</dbReference>
<dbReference type="SUPFAM" id="SSF53774">
    <property type="entry name" value="Glutaminase/Asparaginase"/>
    <property type="match status" value="1"/>
</dbReference>
<dbReference type="SMART" id="SM00870">
    <property type="entry name" value="Asparaginase"/>
    <property type="match status" value="1"/>
</dbReference>
<feature type="active site" evidence="7">
    <location>
        <position position="100"/>
    </location>
</feature>
<feature type="binding site" evidence="5">
    <location>
        <position position="69"/>
    </location>
    <ligand>
        <name>substrate</name>
    </ligand>
</feature>
<name>A6LCP0_PARD8</name>
<evidence type="ECO:0000256" key="5">
    <source>
        <dbReference type="PIRSR" id="PIRSR001220-2"/>
    </source>
</evidence>
<dbReference type="CDD" id="cd08963">
    <property type="entry name" value="L-asparaginase_I"/>
    <property type="match status" value="1"/>
</dbReference>
<dbReference type="InterPro" id="IPR006033">
    <property type="entry name" value="AsnA_fam"/>
</dbReference>
<evidence type="ECO:0000259" key="9">
    <source>
        <dbReference type="Pfam" id="PF17763"/>
    </source>
</evidence>
<evidence type="ECO:0000256" key="1">
    <source>
        <dbReference type="ARBA" id="ARBA00010518"/>
    </source>
</evidence>
<dbReference type="GO" id="GO:0009066">
    <property type="term" value="P:aspartate family amino acid metabolic process"/>
    <property type="evidence" value="ECO:0007669"/>
    <property type="project" value="UniProtKB-ARBA"/>
</dbReference>